<dbReference type="InterPro" id="IPR023772">
    <property type="entry name" value="DNA-bd_HTH_TetR-type_CS"/>
</dbReference>
<dbReference type="SUPFAM" id="SSF46689">
    <property type="entry name" value="Homeodomain-like"/>
    <property type="match status" value="1"/>
</dbReference>
<dbReference type="PROSITE" id="PS50977">
    <property type="entry name" value="HTH_TETR_2"/>
    <property type="match status" value="1"/>
</dbReference>
<feature type="DNA-binding region" description="H-T-H motif" evidence="5">
    <location>
        <begin position="33"/>
        <end position="52"/>
    </location>
</feature>
<dbReference type="EMBL" id="CP021255">
    <property type="protein sequence ID" value="AVD72070.1"/>
    <property type="molecule type" value="Genomic_DNA"/>
</dbReference>
<protein>
    <recommendedName>
        <fullName evidence="6">HTH tetR-type domain-containing protein</fullName>
    </recommendedName>
</protein>
<keyword evidence="4" id="KW-0804">Transcription</keyword>
<keyword evidence="3 5" id="KW-0238">DNA-binding</keyword>
<dbReference type="SUPFAM" id="SSF48498">
    <property type="entry name" value="Tetracyclin repressor-like, C-terminal domain"/>
    <property type="match status" value="1"/>
</dbReference>
<accession>A0A2L1GQZ1</accession>
<dbReference type="PRINTS" id="PR00455">
    <property type="entry name" value="HTHTETR"/>
</dbReference>
<evidence type="ECO:0000259" key="6">
    <source>
        <dbReference type="PROSITE" id="PS50977"/>
    </source>
</evidence>
<dbReference type="OrthoDB" id="9798857at2"/>
<name>A0A2L1GQZ1_9BACT</name>
<dbReference type="PANTHER" id="PTHR43479">
    <property type="entry name" value="ACREF/ENVCD OPERON REPRESSOR-RELATED"/>
    <property type="match status" value="1"/>
</dbReference>
<sequence>MARKTKEEARETRAAIQKAALALFATRGISETTLSDVARIAGVTRGAIYWHFENKEALLRSLRDETCLPYEQIALAGEKEDEPDPLGRLRDMLRALIEDAAESGVTRQVFQIWLDRGRLGIKDRGENAQEEEERRHAAIRKTESILKNAVRQGQLPKNFDIRLGAVSMMSFIDGSIVAVLLAPAGRNIKNDILRLIDAFLFAMQADNNPYLLQEPAA</sequence>
<evidence type="ECO:0000256" key="4">
    <source>
        <dbReference type="ARBA" id="ARBA00023163"/>
    </source>
</evidence>
<dbReference type="PANTHER" id="PTHR43479:SF11">
    <property type="entry name" value="ACREF_ENVCD OPERON REPRESSOR-RELATED"/>
    <property type="match status" value="1"/>
</dbReference>
<evidence type="ECO:0000256" key="2">
    <source>
        <dbReference type="ARBA" id="ARBA00023015"/>
    </source>
</evidence>
<dbReference type="InterPro" id="IPR013572">
    <property type="entry name" value="Tscrpt_reg_MAATS_C"/>
</dbReference>
<dbReference type="Pfam" id="PF08361">
    <property type="entry name" value="TetR_C_2"/>
    <property type="match status" value="1"/>
</dbReference>
<feature type="domain" description="HTH tetR-type" evidence="6">
    <location>
        <begin position="10"/>
        <end position="70"/>
    </location>
</feature>
<evidence type="ECO:0000313" key="7">
    <source>
        <dbReference type="EMBL" id="AVD72070.1"/>
    </source>
</evidence>
<dbReference type="RefSeq" id="WP_104937274.1">
    <property type="nucleotide sequence ID" value="NZ_CP021255.1"/>
</dbReference>
<organism evidence="7 8">
    <name type="scientific">Desulfobulbus oralis</name>
    <dbReference type="NCBI Taxonomy" id="1986146"/>
    <lineage>
        <taxon>Bacteria</taxon>
        <taxon>Pseudomonadati</taxon>
        <taxon>Thermodesulfobacteriota</taxon>
        <taxon>Desulfobulbia</taxon>
        <taxon>Desulfobulbales</taxon>
        <taxon>Desulfobulbaceae</taxon>
        <taxon>Desulfobulbus</taxon>
    </lineage>
</organism>
<evidence type="ECO:0000313" key="8">
    <source>
        <dbReference type="Proteomes" id="UP000239867"/>
    </source>
</evidence>
<dbReference type="InterPro" id="IPR036271">
    <property type="entry name" value="Tet_transcr_reg_TetR-rel_C_sf"/>
</dbReference>
<dbReference type="AlphaFoldDB" id="A0A2L1GQZ1"/>
<dbReference type="Pfam" id="PF00440">
    <property type="entry name" value="TetR_N"/>
    <property type="match status" value="1"/>
</dbReference>
<dbReference type="GO" id="GO:0003677">
    <property type="term" value="F:DNA binding"/>
    <property type="evidence" value="ECO:0007669"/>
    <property type="project" value="UniProtKB-UniRule"/>
</dbReference>
<keyword evidence="2" id="KW-0805">Transcription regulation</keyword>
<keyword evidence="1" id="KW-0678">Repressor</keyword>
<keyword evidence="8" id="KW-1185">Reference proteome</keyword>
<dbReference type="PROSITE" id="PS01081">
    <property type="entry name" value="HTH_TETR_1"/>
    <property type="match status" value="1"/>
</dbReference>
<dbReference type="InterPro" id="IPR001647">
    <property type="entry name" value="HTH_TetR"/>
</dbReference>
<dbReference type="Gene3D" id="1.10.357.10">
    <property type="entry name" value="Tetracycline Repressor, domain 2"/>
    <property type="match status" value="1"/>
</dbReference>
<proteinExistence type="predicted"/>
<dbReference type="Proteomes" id="UP000239867">
    <property type="component" value="Chromosome"/>
</dbReference>
<dbReference type="InterPro" id="IPR050624">
    <property type="entry name" value="HTH-type_Tx_Regulator"/>
</dbReference>
<evidence type="ECO:0000256" key="3">
    <source>
        <dbReference type="ARBA" id="ARBA00023125"/>
    </source>
</evidence>
<evidence type="ECO:0000256" key="5">
    <source>
        <dbReference type="PROSITE-ProRule" id="PRU00335"/>
    </source>
</evidence>
<evidence type="ECO:0000256" key="1">
    <source>
        <dbReference type="ARBA" id="ARBA00022491"/>
    </source>
</evidence>
<reference evidence="7 8" key="1">
    <citation type="journal article" date="2018" name="MBio">
        <title>Insights into the evolution of host association through the isolation and characterization of a novel human periodontal pathobiont, Desulfobulbus oralis.</title>
        <authorList>
            <person name="Cross K.L."/>
            <person name="Chirania P."/>
            <person name="Xiong W."/>
            <person name="Beall C.J."/>
            <person name="Elkins J.G."/>
            <person name="Giannone R.J."/>
            <person name="Griffen A.L."/>
            <person name="Guss A.M."/>
            <person name="Hettich R.L."/>
            <person name="Joshi S.S."/>
            <person name="Mokrzan E.M."/>
            <person name="Martin R.K."/>
            <person name="Zhulin I.B."/>
            <person name="Leys E.J."/>
            <person name="Podar M."/>
        </authorList>
    </citation>
    <scope>NUCLEOTIDE SEQUENCE [LARGE SCALE GENOMIC DNA]</scope>
    <source>
        <strain evidence="7 8">ORNL</strain>
    </source>
</reference>
<gene>
    <name evidence="7" type="ORF">CAY53_11770</name>
</gene>
<dbReference type="KEGG" id="deo:CAY53_11770"/>
<dbReference type="InterPro" id="IPR009057">
    <property type="entry name" value="Homeodomain-like_sf"/>
</dbReference>